<sequence>MKQSTIRFLLIVGISLVLAACNGNENQNNQEQAADYSSKTEVDNNQLPISTVRTDSSSNRQETDKMRFKQAPLNNRRNEEDPLERNLEQNNDPQIRKNPAGQEPIDRNGNNAQQESISQYASKVIELTNQERSKQGLPALKADKQLSRVANNKSMDMQQKNYFSHKSPTYGSPFEMMKQFDVTYESAGENIARGQPKPSHVVDSWMNSADHRKNILDESFTHIGVGFTRKGNYWTQMFIEK</sequence>
<feature type="region of interest" description="Disordered" evidence="1">
    <location>
        <begin position="29"/>
        <end position="112"/>
    </location>
</feature>
<dbReference type="PANTHER" id="PTHR31157:SF1">
    <property type="entry name" value="SCP DOMAIN-CONTAINING PROTEIN"/>
    <property type="match status" value="1"/>
</dbReference>
<dbReference type="PROSITE" id="PS51257">
    <property type="entry name" value="PROKAR_LIPOPROTEIN"/>
    <property type="match status" value="1"/>
</dbReference>
<feature type="compositionally biased region" description="Basic and acidic residues" evidence="1">
    <location>
        <begin position="76"/>
        <end position="87"/>
    </location>
</feature>
<proteinExistence type="predicted"/>
<keyword evidence="2" id="KW-0732">Signal</keyword>
<feature type="domain" description="SCP" evidence="3">
    <location>
        <begin position="126"/>
        <end position="238"/>
    </location>
</feature>
<keyword evidence="5" id="KW-1185">Reference proteome</keyword>
<dbReference type="InterPro" id="IPR014044">
    <property type="entry name" value="CAP_dom"/>
</dbReference>
<evidence type="ECO:0000256" key="1">
    <source>
        <dbReference type="SAM" id="MobiDB-lite"/>
    </source>
</evidence>
<dbReference type="InterPro" id="IPR035940">
    <property type="entry name" value="CAP_sf"/>
</dbReference>
<evidence type="ECO:0000313" key="4">
    <source>
        <dbReference type="EMBL" id="GAA0437343.1"/>
    </source>
</evidence>
<dbReference type="PANTHER" id="PTHR31157">
    <property type="entry name" value="SCP DOMAIN-CONTAINING PROTEIN"/>
    <property type="match status" value="1"/>
</dbReference>
<dbReference type="InterPro" id="IPR014258">
    <property type="entry name" value="CAP_domain_YkwD-like"/>
</dbReference>
<evidence type="ECO:0000256" key="2">
    <source>
        <dbReference type="SAM" id="SignalP"/>
    </source>
</evidence>
<dbReference type="Proteomes" id="UP001501459">
    <property type="component" value="Unassembled WGS sequence"/>
</dbReference>
<reference evidence="5" key="1">
    <citation type="journal article" date="2019" name="Int. J. Syst. Evol. Microbiol.">
        <title>The Global Catalogue of Microorganisms (GCM) 10K type strain sequencing project: providing services to taxonomists for standard genome sequencing and annotation.</title>
        <authorList>
            <consortium name="The Broad Institute Genomics Platform"/>
            <consortium name="The Broad Institute Genome Sequencing Center for Infectious Disease"/>
            <person name="Wu L."/>
            <person name="Ma J."/>
        </authorList>
    </citation>
    <scope>NUCLEOTIDE SEQUENCE [LARGE SCALE GENOMIC DNA]</scope>
    <source>
        <strain evidence="5">JCM 12149</strain>
    </source>
</reference>
<dbReference type="NCBIfam" id="TIGR02909">
    <property type="entry name" value="spore_YkwD"/>
    <property type="match status" value="1"/>
</dbReference>
<accession>A0ABP3J1F8</accession>
<dbReference type="RefSeq" id="WP_343751878.1">
    <property type="nucleotide sequence ID" value="NZ_BAAADM010000032.1"/>
</dbReference>
<dbReference type="SUPFAM" id="SSF55797">
    <property type="entry name" value="PR-1-like"/>
    <property type="match status" value="1"/>
</dbReference>
<comment type="caution">
    <text evidence="4">The sequence shown here is derived from an EMBL/GenBank/DDBJ whole genome shotgun (WGS) entry which is preliminary data.</text>
</comment>
<dbReference type="EMBL" id="BAAADM010000032">
    <property type="protein sequence ID" value="GAA0437343.1"/>
    <property type="molecule type" value="Genomic_DNA"/>
</dbReference>
<evidence type="ECO:0000313" key="5">
    <source>
        <dbReference type="Proteomes" id="UP001501459"/>
    </source>
</evidence>
<evidence type="ECO:0000259" key="3">
    <source>
        <dbReference type="Pfam" id="PF00188"/>
    </source>
</evidence>
<gene>
    <name evidence="4" type="ORF">GCM10008983_12690</name>
</gene>
<name>A0ABP3J1F8_9BACI</name>
<dbReference type="Pfam" id="PF00188">
    <property type="entry name" value="CAP"/>
    <property type="match status" value="1"/>
</dbReference>
<feature type="chain" id="PRO_5046256150" description="SCP domain-containing protein" evidence="2">
    <location>
        <begin position="20"/>
        <end position="241"/>
    </location>
</feature>
<protein>
    <recommendedName>
        <fullName evidence="3">SCP domain-containing protein</fullName>
    </recommendedName>
</protein>
<feature type="signal peptide" evidence="2">
    <location>
        <begin position="1"/>
        <end position="19"/>
    </location>
</feature>
<dbReference type="CDD" id="cd05379">
    <property type="entry name" value="CAP_bacterial"/>
    <property type="match status" value="1"/>
</dbReference>
<feature type="compositionally biased region" description="Polar residues" evidence="1">
    <location>
        <begin position="35"/>
        <end position="60"/>
    </location>
</feature>
<dbReference type="Gene3D" id="3.40.33.10">
    <property type="entry name" value="CAP"/>
    <property type="match status" value="1"/>
</dbReference>
<organism evidence="4 5">
    <name type="scientific">Lentibacillus halophilus</name>
    <dbReference type="NCBI Taxonomy" id="295065"/>
    <lineage>
        <taxon>Bacteria</taxon>
        <taxon>Bacillati</taxon>
        <taxon>Bacillota</taxon>
        <taxon>Bacilli</taxon>
        <taxon>Bacillales</taxon>
        <taxon>Bacillaceae</taxon>
        <taxon>Lentibacillus</taxon>
    </lineage>
</organism>